<reference evidence="7 8" key="1">
    <citation type="submission" date="2018-07" db="EMBL/GenBank/DDBJ databases">
        <title>The complete nuclear genome of the prasinophyte Chloropicon primus (CCMP1205).</title>
        <authorList>
            <person name="Pombert J.-F."/>
            <person name="Otis C."/>
            <person name="Turmel M."/>
            <person name="Lemieux C."/>
        </authorList>
    </citation>
    <scope>NUCLEOTIDE SEQUENCE [LARGE SCALE GENOMIC DNA]</scope>
    <source>
        <strain evidence="7 8">CCMP1205</strain>
    </source>
</reference>
<name>A0A5B8MRX1_9CHLO</name>
<feature type="coiled-coil region" evidence="3">
    <location>
        <begin position="308"/>
        <end position="335"/>
    </location>
</feature>
<sequence>MEVSESLPSWAGGGAEGDASEDGQRSPQEWLELIQQLLVAGGYFRARIPTLKAFDKVVGGLAWSINASYATEVDFDLFLREDAKIGEKIQLSEKIEKALQRMKCPHTLQAHQMEGLDYPYIFPVVQWLLTRVMDARAQFGNQLRQYSQYACESKQGYKVSSKVDRGEGIAADLMLEARMEETYGLARQLRRKEKSNKSDDLLRKLNWTLMEYGHKNHLLKDVGGDGGSAERGSQGRRRSSTAAARQGKEGGGPMDADALDDEFNRLQVGAEDDGTLSGMKAAQIVGQRVEEIQQAVSEYNSNENQSLAASHMQQKEDLKRHIAQATREREACDERVSAIDSELQDVSGERDKGKKVVAKLSKELQEMRGMADDPDVGPNLAKVLPLVERKHKLSADKTRFKAQCEEEREVLRREAAEATAAAERANQLDADDQELISQYNTVSKATQDLQQDLSKASRAVLFLRRTLDDIPNSNELTQYQKRFLELYDLIQLNLQETKNHYNTYNTISDIKEFLQKEAKLMNSVYNGFMDAKKTTAGQRAFQEQLEGISKGVDKTLEKYAGKYEMRKLTLDKENARFQQQLQLQRLYLKTLADLKKAVTKYEKMAGTQ</sequence>
<evidence type="ECO:0000313" key="8">
    <source>
        <dbReference type="Proteomes" id="UP000316726"/>
    </source>
</evidence>
<feature type="coiled-coil region" evidence="3">
    <location>
        <begin position="401"/>
        <end position="428"/>
    </location>
</feature>
<accession>A0A5B8MRX1</accession>
<dbReference type="InterPro" id="IPR048747">
    <property type="entry name" value="CCDC93_N"/>
</dbReference>
<protein>
    <submittedName>
        <fullName evidence="7">Uncharacterized protein</fullName>
    </submittedName>
</protein>
<dbReference type="Pfam" id="PF09762">
    <property type="entry name" value="CCDC93_CC"/>
    <property type="match status" value="1"/>
</dbReference>
<dbReference type="PANTHER" id="PTHR16441">
    <property type="entry name" value="FIDIPIDINE"/>
    <property type="match status" value="1"/>
</dbReference>
<dbReference type="InterPro" id="IPR039116">
    <property type="entry name" value="CCDC93"/>
</dbReference>
<evidence type="ECO:0000256" key="3">
    <source>
        <dbReference type="SAM" id="Coils"/>
    </source>
</evidence>
<feature type="region of interest" description="Disordered" evidence="4">
    <location>
        <begin position="1"/>
        <end position="25"/>
    </location>
</feature>
<keyword evidence="2 3" id="KW-0175">Coiled coil</keyword>
<dbReference type="PANTHER" id="PTHR16441:SF0">
    <property type="entry name" value="COILED-COIL DOMAIN-CONTAINING PROTEIN 93"/>
    <property type="match status" value="1"/>
</dbReference>
<dbReference type="EMBL" id="CP031042">
    <property type="protein sequence ID" value="QDZ23161.1"/>
    <property type="molecule type" value="Genomic_DNA"/>
</dbReference>
<dbReference type="InterPro" id="IPR019159">
    <property type="entry name" value="CCDC93_CC"/>
</dbReference>
<evidence type="ECO:0000256" key="4">
    <source>
        <dbReference type="SAM" id="MobiDB-lite"/>
    </source>
</evidence>
<evidence type="ECO:0000256" key="2">
    <source>
        <dbReference type="ARBA" id="ARBA00023054"/>
    </source>
</evidence>
<dbReference type="GO" id="GO:0006893">
    <property type="term" value="P:Golgi to plasma membrane transport"/>
    <property type="evidence" value="ECO:0007669"/>
    <property type="project" value="TreeGrafter"/>
</dbReference>
<evidence type="ECO:0000259" key="5">
    <source>
        <dbReference type="Pfam" id="PF09762"/>
    </source>
</evidence>
<dbReference type="OrthoDB" id="16092at2759"/>
<feature type="domain" description="CCDC93 coiled-coil" evidence="5">
    <location>
        <begin position="182"/>
        <end position="604"/>
    </location>
</feature>
<comment type="similarity">
    <text evidence="1">Belongs to the CCDC93 family.</text>
</comment>
<dbReference type="STRING" id="1764295.A0A5B8MRX1"/>
<evidence type="ECO:0000256" key="1">
    <source>
        <dbReference type="ARBA" id="ARBA00007219"/>
    </source>
</evidence>
<evidence type="ECO:0000259" key="6">
    <source>
        <dbReference type="Pfam" id="PF21673"/>
    </source>
</evidence>
<organism evidence="7 8">
    <name type="scientific">Chloropicon primus</name>
    <dbReference type="NCBI Taxonomy" id="1764295"/>
    <lineage>
        <taxon>Eukaryota</taxon>
        <taxon>Viridiplantae</taxon>
        <taxon>Chlorophyta</taxon>
        <taxon>Chloropicophyceae</taxon>
        <taxon>Chloropicales</taxon>
        <taxon>Chloropicaceae</taxon>
        <taxon>Chloropicon</taxon>
    </lineage>
</organism>
<feature type="region of interest" description="Disordered" evidence="4">
    <location>
        <begin position="218"/>
        <end position="258"/>
    </location>
</feature>
<proteinExistence type="inferred from homology"/>
<gene>
    <name evidence="7" type="ORF">A3770_09p56790</name>
</gene>
<dbReference type="Pfam" id="PF21673">
    <property type="entry name" value="CCDC93_N"/>
    <property type="match status" value="1"/>
</dbReference>
<dbReference type="Proteomes" id="UP000316726">
    <property type="component" value="Chromosome 9"/>
</dbReference>
<feature type="domain" description="CCDC93 N-terminal" evidence="6">
    <location>
        <begin position="29"/>
        <end position="133"/>
    </location>
</feature>
<keyword evidence="8" id="KW-1185">Reference proteome</keyword>
<evidence type="ECO:0000313" key="7">
    <source>
        <dbReference type="EMBL" id="QDZ23161.1"/>
    </source>
</evidence>
<dbReference type="AlphaFoldDB" id="A0A5B8MRX1"/>